<comment type="caution">
    <text evidence="1">The sequence shown here is derived from an EMBL/GenBank/DDBJ whole genome shotgun (WGS) entry which is preliminary data.</text>
</comment>
<dbReference type="Proteomes" id="UP000664203">
    <property type="component" value="Unassembled WGS sequence"/>
</dbReference>
<sequence>MPSTRIKSRDREKDDELTLYSTIGIGINAIDKTPNVKLAETTPHEIISCEHISRILRINIW</sequence>
<evidence type="ECO:0000313" key="2">
    <source>
        <dbReference type="Proteomes" id="UP000664203"/>
    </source>
</evidence>
<dbReference type="AlphaFoldDB" id="A0A8H3FWW7"/>
<proteinExistence type="predicted"/>
<protein>
    <submittedName>
        <fullName evidence="1">Uncharacterized protein</fullName>
    </submittedName>
</protein>
<accession>A0A8H3FWW7</accession>
<name>A0A8H3FWW7_9LECA</name>
<gene>
    <name evidence="1" type="ORF">ALECFALPRED_005747</name>
</gene>
<reference evidence="1" key="1">
    <citation type="submission" date="2021-03" db="EMBL/GenBank/DDBJ databases">
        <authorList>
            <person name="Tagirdzhanova G."/>
        </authorList>
    </citation>
    <scope>NUCLEOTIDE SEQUENCE</scope>
</reference>
<dbReference type="EMBL" id="CAJPDR010000360">
    <property type="protein sequence ID" value="CAF9933761.1"/>
    <property type="molecule type" value="Genomic_DNA"/>
</dbReference>
<evidence type="ECO:0000313" key="1">
    <source>
        <dbReference type="EMBL" id="CAF9933761.1"/>
    </source>
</evidence>
<organism evidence="1 2">
    <name type="scientific">Alectoria fallacina</name>
    <dbReference type="NCBI Taxonomy" id="1903189"/>
    <lineage>
        <taxon>Eukaryota</taxon>
        <taxon>Fungi</taxon>
        <taxon>Dikarya</taxon>
        <taxon>Ascomycota</taxon>
        <taxon>Pezizomycotina</taxon>
        <taxon>Lecanoromycetes</taxon>
        <taxon>OSLEUM clade</taxon>
        <taxon>Lecanoromycetidae</taxon>
        <taxon>Lecanorales</taxon>
        <taxon>Lecanorineae</taxon>
        <taxon>Parmeliaceae</taxon>
        <taxon>Alectoria</taxon>
    </lineage>
</organism>
<keyword evidence="2" id="KW-1185">Reference proteome</keyword>